<protein>
    <submittedName>
        <fullName evidence="2">Uncharacterized protein</fullName>
    </submittedName>
</protein>
<keyword evidence="3" id="KW-1185">Reference proteome</keyword>
<evidence type="ECO:0000313" key="2">
    <source>
        <dbReference type="EMBL" id="MEP1060726.1"/>
    </source>
</evidence>
<keyword evidence="1" id="KW-0812">Transmembrane</keyword>
<organism evidence="2 3">
    <name type="scientific">Stenomitos frigidus AS-A4</name>
    <dbReference type="NCBI Taxonomy" id="2933935"/>
    <lineage>
        <taxon>Bacteria</taxon>
        <taxon>Bacillati</taxon>
        <taxon>Cyanobacteriota</taxon>
        <taxon>Cyanophyceae</taxon>
        <taxon>Leptolyngbyales</taxon>
        <taxon>Leptolyngbyaceae</taxon>
        <taxon>Stenomitos</taxon>
    </lineage>
</organism>
<keyword evidence="1" id="KW-0472">Membrane</keyword>
<evidence type="ECO:0000313" key="3">
    <source>
        <dbReference type="Proteomes" id="UP001476950"/>
    </source>
</evidence>
<sequence>MMNLLGKTIDLKISFVPLWGTLCSTLTILCSTVPVIALPLQEGMYRIGSRYIQIAASGDRVCYQGFSATASTTASISPHTLPDFFVVNFKTADTKETLVLHQPTLGNLLYGTLHNLNSWEVDNKFSESKSDSMQRCLKSQTAFLEESKSSR</sequence>
<proteinExistence type="predicted"/>
<feature type="transmembrane region" description="Helical" evidence="1">
    <location>
        <begin position="16"/>
        <end position="40"/>
    </location>
</feature>
<evidence type="ECO:0000256" key="1">
    <source>
        <dbReference type="SAM" id="Phobius"/>
    </source>
</evidence>
<comment type="caution">
    <text evidence="2">The sequence shown here is derived from an EMBL/GenBank/DDBJ whole genome shotgun (WGS) entry which is preliminary data.</text>
</comment>
<dbReference type="RefSeq" id="WP_190446883.1">
    <property type="nucleotide sequence ID" value="NZ_JAMPLM010000021.1"/>
</dbReference>
<reference evidence="2 3" key="1">
    <citation type="submission" date="2022-04" db="EMBL/GenBank/DDBJ databases">
        <title>Positive selection, recombination, and allopatry shape intraspecific diversity of widespread and dominant cyanobacteria.</title>
        <authorList>
            <person name="Wei J."/>
            <person name="Shu W."/>
            <person name="Hu C."/>
        </authorList>
    </citation>
    <scope>NUCLEOTIDE SEQUENCE [LARGE SCALE GENOMIC DNA]</scope>
    <source>
        <strain evidence="2 3">AS-A4</strain>
    </source>
</reference>
<dbReference type="EMBL" id="JAMPLM010000021">
    <property type="protein sequence ID" value="MEP1060726.1"/>
    <property type="molecule type" value="Genomic_DNA"/>
</dbReference>
<accession>A0ABV0KNA4</accession>
<keyword evidence="1" id="KW-1133">Transmembrane helix</keyword>
<gene>
    <name evidence="2" type="ORF">NDI38_20040</name>
</gene>
<dbReference type="Proteomes" id="UP001476950">
    <property type="component" value="Unassembled WGS sequence"/>
</dbReference>
<name>A0ABV0KNA4_9CYAN</name>